<dbReference type="PATRIC" id="fig|1398.25.peg.1788"/>
<dbReference type="Proteomes" id="UP000075304">
    <property type="component" value="Unassembled WGS sequence"/>
</dbReference>
<reference evidence="1 2" key="1">
    <citation type="submission" date="2016-01" db="EMBL/GenBank/DDBJ databases">
        <title>Genome Sequences of Twelve Sporeforming Bacillus Species Isolated from Foods.</title>
        <authorList>
            <person name="Berendsen E.M."/>
            <person name="Wells-Bennik M.H."/>
            <person name="Krawcyk A.O."/>
            <person name="De Jong A."/>
            <person name="Holsappel S."/>
            <person name="Eijlander R.T."/>
            <person name="Kuipers O.P."/>
        </authorList>
    </citation>
    <scope>NUCLEOTIDE SEQUENCE [LARGE SCALE GENOMIC DNA]</scope>
    <source>
        <strain evidence="1 2">B4099</strain>
    </source>
</reference>
<name>A0A150KJ01_HEYCO</name>
<accession>A0A150KJ01</accession>
<sequence>MSLLSRFKRQRVKNYHIDDPNWLSEWQTLADFLGVSLDPSDVDVRGKRALKEITVYVCIKILSENISKLPVKIYQDNGGIKKVAGHYLNPILRLRPNPYMSASDFWKGVEVQRNIYGNSYVWIEYVTRGRNAGKVQALYLLDAQQMQVWVDDSGLISSKNSIWYVYTDNAGVQYKLQSTDLLHFKAMTTDGIVGLSPIYTLRNMVENAASAEKFLNNSYKNGMQTTGIIHYTGDLNENAKKKFREKFEEMSSGLKNANRVSLMPIGYTYQPLSLKLTDAQFLENTQLTYRQIASAFGIKAHQLNDLVKASYASTSEANREFYVDTLMPILTMYEQELTYKLFLDSELVNGFYVMFNADAILRGDFKSRIDAAATGVQNGLLTPNEARALEEREPMPGGDQLVMNGNYIPLSMVGEQYKKGGDNTNGQT</sequence>
<evidence type="ECO:0008006" key="3">
    <source>
        <dbReference type="Google" id="ProtNLM"/>
    </source>
</evidence>
<dbReference type="GeneID" id="93259754"/>
<protein>
    <recommendedName>
        <fullName evidence="3">Phage portal protein</fullName>
    </recommendedName>
</protein>
<dbReference type="NCBIfam" id="TIGR01537">
    <property type="entry name" value="portal_HK97"/>
    <property type="match status" value="1"/>
</dbReference>
<dbReference type="EMBL" id="LQYI01000024">
    <property type="protein sequence ID" value="KYC71643.1"/>
    <property type="molecule type" value="Genomic_DNA"/>
</dbReference>
<dbReference type="InterPro" id="IPR006427">
    <property type="entry name" value="Portal_HK97"/>
</dbReference>
<dbReference type="AlphaFoldDB" id="A0A150KJ01"/>
<proteinExistence type="predicted"/>
<dbReference type="InterPro" id="IPR006944">
    <property type="entry name" value="Phage/GTA_portal"/>
</dbReference>
<evidence type="ECO:0000313" key="1">
    <source>
        <dbReference type="EMBL" id="KYC71643.1"/>
    </source>
</evidence>
<comment type="caution">
    <text evidence="1">The sequence shown here is derived from an EMBL/GenBank/DDBJ whole genome shotgun (WGS) entry which is preliminary data.</text>
</comment>
<evidence type="ECO:0000313" key="2">
    <source>
        <dbReference type="Proteomes" id="UP000075304"/>
    </source>
</evidence>
<gene>
    <name evidence="1" type="ORF">B4099_3184</name>
</gene>
<organism evidence="1 2">
    <name type="scientific">Heyndrickxia coagulans</name>
    <name type="common">Weizmannia coagulans</name>
    <dbReference type="NCBI Taxonomy" id="1398"/>
    <lineage>
        <taxon>Bacteria</taxon>
        <taxon>Bacillati</taxon>
        <taxon>Bacillota</taxon>
        <taxon>Bacilli</taxon>
        <taxon>Bacillales</taxon>
        <taxon>Bacillaceae</taxon>
        <taxon>Heyndrickxia</taxon>
    </lineage>
</organism>
<dbReference type="Pfam" id="PF04860">
    <property type="entry name" value="Phage_portal"/>
    <property type="match status" value="1"/>
</dbReference>
<dbReference type="RefSeq" id="WP_081105576.1">
    <property type="nucleotide sequence ID" value="NZ_CP026649.1"/>
</dbReference>